<evidence type="ECO:0000256" key="1">
    <source>
        <dbReference type="ARBA" id="ARBA00023015"/>
    </source>
</evidence>
<name>A0A4R7IWK8_9ACTN</name>
<dbReference type="InterPro" id="IPR009057">
    <property type="entry name" value="Homeodomain-like_sf"/>
</dbReference>
<dbReference type="AlphaFoldDB" id="A0A4R7IWK8"/>
<evidence type="ECO:0000313" key="7">
    <source>
        <dbReference type="Proteomes" id="UP000295371"/>
    </source>
</evidence>
<dbReference type="PANTHER" id="PTHR30055">
    <property type="entry name" value="HTH-TYPE TRANSCRIPTIONAL REGULATOR RUTR"/>
    <property type="match status" value="1"/>
</dbReference>
<feature type="DNA-binding region" description="H-T-H motif" evidence="4">
    <location>
        <begin position="40"/>
        <end position="59"/>
    </location>
</feature>
<dbReference type="Gene3D" id="1.10.357.10">
    <property type="entry name" value="Tetracycline Repressor, domain 2"/>
    <property type="match status" value="1"/>
</dbReference>
<evidence type="ECO:0000259" key="5">
    <source>
        <dbReference type="PROSITE" id="PS50977"/>
    </source>
</evidence>
<dbReference type="Proteomes" id="UP000295371">
    <property type="component" value="Unassembled WGS sequence"/>
</dbReference>
<dbReference type="Pfam" id="PF00440">
    <property type="entry name" value="TetR_N"/>
    <property type="match status" value="1"/>
</dbReference>
<dbReference type="InterPro" id="IPR025996">
    <property type="entry name" value="MT1864/Rv1816-like_C"/>
</dbReference>
<keyword evidence="2 4" id="KW-0238">DNA-binding</keyword>
<evidence type="ECO:0000256" key="4">
    <source>
        <dbReference type="PROSITE-ProRule" id="PRU00335"/>
    </source>
</evidence>
<dbReference type="InterPro" id="IPR036271">
    <property type="entry name" value="Tet_transcr_reg_TetR-rel_C_sf"/>
</dbReference>
<organism evidence="6 7">
    <name type="scientific">Naumannella halotolerans</name>
    <dbReference type="NCBI Taxonomy" id="993414"/>
    <lineage>
        <taxon>Bacteria</taxon>
        <taxon>Bacillati</taxon>
        <taxon>Actinomycetota</taxon>
        <taxon>Actinomycetes</taxon>
        <taxon>Propionibacteriales</taxon>
        <taxon>Propionibacteriaceae</taxon>
        <taxon>Naumannella</taxon>
    </lineage>
</organism>
<dbReference type="InterPro" id="IPR001647">
    <property type="entry name" value="HTH_TetR"/>
</dbReference>
<dbReference type="SUPFAM" id="SSF48498">
    <property type="entry name" value="Tetracyclin repressor-like, C-terminal domain"/>
    <property type="match status" value="1"/>
</dbReference>
<feature type="domain" description="HTH tetR-type" evidence="5">
    <location>
        <begin position="17"/>
        <end position="77"/>
    </location>
</feature>
<dbReference type="GO" id="GO:0000976">
    <property type="term" value="F:transcription cis-regulatory region binding"/>
    <property type="evidence" value="ECO:0007669"/>
    <property type="project" value="TreeGrafter"/>
</dbReference>
<dbReference type="PANTHER" id="PTHR30055:SF243">
    <property type="entry name" value="HTH-TYPE TRANSCRIPTIONAL REGULATOR RV1816"/>
    <property type="match status" value="1"/>
</dbReference>
<dbReference type="RefSeq" id="WP_243831986.1">
    <property type="nucleotide sequence ID" value="NZ_SOAW01000004.1"/>
</dbReference>
<dbReference type="Pfam" id="PF13305">
    <property type="entry name" value="TetR_C_33"/>
    <property type="match status" value="1"/>
</dbReference>
<evidence type="ECO:0000256" key="3">
    <source>
        <dbReference type="ARBA" id="ARBA00023163"/>
    </source>
</evidence>
<dbReference type="GO" id="GO:0003700">
    <property type="term" value="F:DNA-binding transcription factor activity"/>
    <property type="evidence" value="ECO:0007669"/>
    <property type="project" value="TreeGrafter"/>
</dbReference>
<reference evidence="6 7" key="1">
    <citation type="submission" date="2019-03" db="EMBL/GenBank/DDBJ databases">
        <title>Genomic Encyclopedia of Archaeal and Bacterial Type Strains, Phase II (KMG-II): from individual species to whole genera.</title>
        <authorList>
            <person name="Goeker M."/>
        </authorList>
    </citation>
    <scope>NUCLEOTIDE SEQUENCE [LARGE SCALE GENOMIC DNA]</scope>
    <source>
        <strain evidence="6 7">DSM 24323</strain>
    </source>
</reference>
<dbReference type="PROSITE" id="PS50977">
    <property type="entry name" value="HTH_TETR_2"/>
    <property type="match status" value="1"/>
</dbReference>
<keyword evidence="7" id="KW-1185">Reference proteome</keyword>
<accession>A0A4R7IWK8</accession>
<keyword evidence="3" id="KW-0804">Transcription</keyword>
<proteinExistence type="predicted"/>
<evidence type="ECO:0000256" key="2">
    <source>
        <dbReference type="ARBA" id="ARBA00023125"/>
    </source>
</evidence>
<dbReference type="EMBL" id="SOAW01000004">
    <property type="protein sequence ID" value="TDT29051.1"/>
    <property type="molecule type" value="Genomic_DNA"/>
</dbReference>
<protein>
    <submittedName>
        <fullName evidence="6">AcrR family transcriptional regulator</fullName>
    </submittedName>
</protein>
<gene>
    <name evidence="6" type="ORF">CLV29_3144</name>
</gene>
<evidence type="ECO:0000313" key="6">
    <source>
        <dbReference type="EMBL" id="TDT29051.1"/>
    </source>
</evidence>
<dbReference type="InterPro" id="IPR050109">
    <property type="entry name" value="HTH-type_TetR-like_transc_reg"/>
</dbReference>
<dbReference type="SUPFAM" id="SSF46689">
    <property type="entry name" value="Homeodomain-like"/>
    <property type="match status" value="1"/>
</dbReference>
<keyword evidence="1" id="KW-0805">Transcription regulation</keyword>
<comment type="caution">
    <text evidence="6">The sequence shown here is derived from an EMBL/GenBank/DDBJ whole genome shotgun (WGS) entry which is preliminary data.</text>
</comment>
<sequence>MTEHHRIVPGNRAENRAAMEAEILRLGREHLTSVGASALSLRAVARDLGVASSAVYRYVSSRDELLTKLVVEAYNDLADAAARAIAPIADPGDRLRATALAMRAWAVADPPRWALLYGSPVIGYAAPADLTTVPGTRVIALVLAELAAAGDARLLRPDLQRPPAAITTDLQRAAEELQVTTSASVVAAGTLLWSVIIGGISLEVFGQYGDESFSDPEALFAHQIRQVLASIFVDAADSATGGEPGAH</sequence>